<feature type="transmembrane region" description="Helical" evidence="7">
    <location>
        <begin position="39"/>
        <end position="60"/>
    </location>
</feature>
<dbReference type="PANTHER" id="PTHR30250">
    <property type="entry name" value="PST FAMILY PREDICTED COLANIC ACID TRANSPORTER"/>
    <property type="match status" value="1"/>
</dbReference>
<dbReference type="GO" id="GO:0005886">
    <property type="term" value="C:plasma membrane"/>
    <property type="evidence" value="ECO:0007669"/>
    <property type="project" value="UniProtKB-SubCell"/>
</dbReference>
<dbReference type="CDD" id="cd13128">
    <property type="entry name" value="MATE_Wzx_like"/>
    <property type="match status" value="1"/>
</dbReference>
<dbReference type="AlphaFoldDB" id="E7QW38"/>
<evidence type="ECO:0000256" key="1">
    <source>
        <dbReference type="ARBA" id="ARBA00004651"/>
    </source>
</evidence>
<dbReference type="Proteomes" id="UP000003751">
    <property type="component" value="Unassembled WGS sequence"/>
</dbReference>
<keyword evidence="5 7" id="KW-0472">Membrane</keyword>
<accession>E7QW38</accession>
<feature type="transmembrane region" description="Helical" evidence="7">
    <location>
        <begin position="433"/>
        <end position="452"/>
    </location>
</feature>
<organism evidence="8 10">
    <name type="scientific">Haladaptatus paucihalophilus DX253</name>
    <dbReference type="NCBI Taxonomy" id="797209"/>
    <lineage>
        <taxon>Archaea</taxon>
        <taxon>Methanobacteriati</taxon>
        <taxon>Methanobacteriota</taxon>
        <taxon>Stenosarchaea group</taxon>
        <taxon>Halobacteria</taxon>
        <taxon>Halobacteriales</taxon>
        <taxon>Haladaptataceae</taxon>
        <taxon>Haladaptatus</taxon>
    </lineage>
</organism>
<keyword evidence="4 7" id="KW-1133">Transmembrane helix</keyword>
<evidence type="ECO:0000313" key="8">
    <source>
        <dbReference type="EMBL" id="EFW91172.1"/>
    </source>
</evidence>
<feature type="compositionally biased region" description="Low complexity" evidence="6">
    <location>
        <begin position="579"/>
        <end position="613"/>
    </location>
</feature>
<dbReference type="EMBL" id="FRAN01000010">
    <property type="protein sequence ID" value="SHL66778.1"/>
    <property type="molecule type" value="Genomic_DNA"/>
</dbReference>
<keyword evidence="11" id="KW-1185">Reference proteome</keyword>
<evidence type="ECO:0000256" key="2">
    <source>
        <dbReference type="ARBA" id="ARBA00022475"/>
    </source>
</evidence>
<dbReference type="EMBL" id="AEMG01000016">
    <property type="protein sequence ID" value="EFW91172.1"/>
    <property type="molecule type" value="Genomic_DNA"/>
</dbReference>
<feature type="compositionally biased region" description="Pro residues" evidence="6">
    <location>
        <begin position="614"/>
        <end position="638"/>
    </location>
</feature>
<evidence type="ECO:0000256" key="5">
    <source>
        <dbReference type="ARBA" id="ARBA00023136"/>
    </source>
</evidence>
<dbReference type="InterPro" id="IPR050833">
    <property type="entry name" value="Poly_Biosynth_Transport"/>
</dbReference>
<reference evidence="11" key="3">
    <citation type="submission" date="2016-11" db="EMBL/GenBank/DDBJ databases">
        <authorList>
            <person name="Varghese N."/>
            <person name="Submissions S."/>
        </authorList>
    </citation>
    <scope>NUCLEOTIDE SEQUENCE [LARGE SCALE GENOMIC DNA]</scope>
    <source>
        <strain evidence="11">DX253</strain>
    </source>
</reference>
<evidence type="ECO:0000256" key="6">
    <source>
        <dbReference type="SAM" id="MobiDB-lite"/>
    </source>
</evidence>
<dbReference type="PATRIC" id="fig|797209.4.peg.2986"/>
<feature type="compositionally biased region" description="Low complexity" evidence="6">
    <location>
        <begin position="639"/>
        <end position="742"/>
    </location>
</feature>
<feature type="region of interest" description="Disordered" evidence="6">
    <location>
        <begin position="579"/>
        <end position="742"/>
    </location>
</feature>
<dbReference type="Proteomes" id="UP000184203">
    <property type="component" value="Unassembled WGS sequence"/>
</dbReference>
<evidence type="ECO:0000256" key="4">
    <source>
        <dbReference type="ARBA" id="ARBA00022989"/>
    </source>
</evidence>
<feature type="transmembrane region" description="Helical" evidence="7">
    <location>
        <begin position="273"/>
        <end position="293"/>
    </location>
</feature>
<evidence type="ECO:0000313" key="9">
    <source>
        <dbReference type="EMBL" id="SHL66778.1"/>
    </source>
</evidence>
<evidence type="ECO:0000256" key="7">
    <source>
        <dbReference type="SAM" id="Phobius"/>
    </source>
</evidence>
<dbReference type="STRING" id="797209.GCA_000376445_04415"/>
<protein>
    <submittedName>
        <fullName evidence="9">Membrane protein involved in the export of O-antigen and teichoic acid</fullName>
    </submittedName>
    <submittedName>
        <fullName evidence="8">Polysaccharide biosynthesis protein</fullName>
    </submittedName>
</protein>
<gene>
    <name evidence="9" type="ORF">SAMN05444342_4373</name>
    <name evidence="8" type="ORF">ZOD2009_15131</name>
</gene>
<comment type="subcellular location">
    <subcellularLocation>
        <location evidence="1">Cell membrane</location>
        <topology evidence="1">Multi-pass membrane protein</topology>
    </subcellularLocation>
</comment>
<reference evidence="9" key="2">
    <citation type="submission" date="2016-11" db="EMBL/GenBank/DDBJ databases">
        <authorList>
            <person name="Jaros S."/>
            <person name="Januszkiewicz K."/>
            <person name="Wedrychowicz H."/>
        </authorList>
    </citation>
    <scope>NUCLEOTIDE SEQUENCE [LARGE SCALE GENOMIC DNA]</scope>
    <source>
        <strain evidence="9">DX253</strain>
    </source>
</reference>
<name>E7QW38_HALPU</name>
<feature type="transmembrane region" description="Helical" evidence="7">
    <location>
        <begin position="375"/>
        <end position="394"/>
    </location>
</feature>
<feature type="transmembrane region" description="Helical" evidence="7">
    <location>
        <begin position="119"/>
        <end position="135"/>
    </location>
</feature>
<feature type="transmembrane region" description="Helical" evidence="7">
    <location>
        <begin position="313"/>
        <end position="336"/>
    </location>
</feature>
<feature type="transmembrane region" description="Helical" evidence="7">
    <location>
        <begin position="531"/>
        <end position="549"/>
    </location>
</feature>
<feature type="transmembrane region" description="Helical" evidence="7">
    <location>
        <begin position="472"/>
        <end position="493"/>
    </location>
</feature>
<dbReference type="OrthoDB" id="19148at2157"/>
<feature type="transmembrane region" description="Helical" evidence="7">
    <location>
        <begin position="178"/>
        <end position="205"/>
    </location>
</feature>
<dbReference type="Pfam" id="PF01943">
    <property type="entry name" value="Polysacc_synt"/>
    <property type="match status" value="1"/>
</dbReference>
<feature type="transmembrane region" description="Helical" evidence="7">
    <location>
        <begin position="80"/>
        <end position="113"/>
    </location>
</feature>
<proteinExistence type="predicted"/>
<dbReference type="PANTHER" id="PTHR30250:SF11">
    <property type="entry name" value="O-ANTIGEN TRANSPORTER-RELATED"/>
    <property type="match status" value="1"/>
</dbReference>
<evidence type="ECO:0000256" key="3">
    <source>
        <dbReference type="ARBA" id="ARBA00022692"/>
    </source>
</evidence>
<keyword evidence="2" id="KW-1003">Cell membrane</keyword>
<dbReference type="eggNOG" id="arCOG02209">
    <property type="taxonomic scope" value="Archaea"/>
</dbReference>
<reference evidence="8 10" key="1">
    <citation type="journal article" date="2014" name="ISME J.">
        <title>Trehalose/2-sulfotrehalose biosynthesis and glycine-betaine uptake are widely spread mechanisms for osmoadaptation in the Halobacteriales.</title>
        <authorList>
            <person name="Youssef N.H."/>
            <person name="Savage-Ashlock K.N."/>
            <person name="McCully A.L."/>
            <person name="Luedtke B."/>
            <person name="Shaw E.I."/>
            <person name="Hoff W.D."/>
            <person name="Elshahed M.S."/>
        </authorList>
    </citation>
    <scope>NUCLEOTIDE SEQUENCE [LARGE SCALE GENOMIC DNA]</scope>
    <source>
        <strain evidence="8 10">DX253</strain>
    </source>
</reference>
<feature type="transmembrane region" description="Helical" evidence="7">
    <location>
        <begin position="155"/>
        <end position="172"/>
    </location>
</feature>
<evidence type="ECO:0000313" key="11">
    <source>
        <dbReference type="Proteomes" id="UP000184203"/>
    </source>
</evidence>
<feature type="transmembrane region" description="Helical" evidence="7">
    <location>
        <begin position="342"/>
        <end position="363"/>
    </location>
</feature>
<sequence length="742" mass="78539">MQRSILSGVLSVAGTKVLTLVIGIMTTPILYRLLGPTGIGVYTTVLSVFSLFMILVSSGISDGVRKFIAEEHEMDCWEEYVVGFYFRLALVLAVAGAILLALATWTGVVAWIFGPEYELYFYLLTVMTIASQFQAYARRTLMGFGLERYSEPLKVVQRVTFIVVALPLVYYMRNRGMLEIAVLGALAGKIAAATMVAVIGFALIIKRTSLRSFLRSTPEDFPRRRMLAFNSLSIVLILLLMSLYHVDILMLQLMSGSNEQVGYYRAALKLAEFLWFIPMALQTVFVHSTSELWSNGKTERISKLSARTTRYTFLLTGVMGLGLAALANIAVPVYFSAKYLPAVTPLLLLLPGSLGFAVARPILAISQGKGDLKYPIIATGTAAGINFVLNFLLIPRYGMQGAAVSTSIGYGSMFVFHLWSARKVGFDPLSDARLGRILGTTILSAPPIFVLARVLDVRPLIAGFHVPLALALVPPLGLGVFTFFAFATGALGFGEVFDTLSSFPEPLGSRAETLQTKVRENTMSSDSIQKLMVVTGILLFVSGIGYAFLDPGIGGIGGVGGANQGSSINNTQTVAGTTVAETTHGTTPTKSTTQAKSTTEKTSTSPSTTTTDTNPPPSTTSDTNPPPSTTTDTNPPPSTTTTTSPPTTTTTSGTTTTTTPPTTTTTTSTTTTTTTTTTTPPSTTTTTPGTTTTTSGASTTSQSSTTTTGSTAGTTSSPTDTTSSTTSSGSTSNTTTNSSSWL</sequence>
<dbReference type="InterPro" id="IPR002797">
    <property type="entry name" value="Polysacc_synth"/>
</dbReference>
<feature type="transmembrane region" description="Helical" evidence="7">
    <location>
        <begin position="226"/>
        <end position="246"/>
    </location>
</feature>
<dbReference type="RefSeq" id="WP_007981148.1">
    <property type="nucleotide sequence ID" value="NZ_AEMG01000016.1"/>
</dbReference>
<keyword evidence="3 7" id="KW-0812">Transmembrane</keyword>
<evidence type="ECO:0000313" key="10">
    <source>
        <dbReference type="Proteomes" id="UP000003751"/>
    </source>
</evidence>
<feature type="transmembrane region" description="Helical" evidence="7">
    <location>
        <begin position="12"/>
        <end position="33"/>
    </location>
</feature>
<feature type="transmembrane region" description="Helical" evidence="7">
    <location>
        <begin position="400"/>
        <end position="421"/>
    </location>
</feature>